<reference evidence="2 3" key="1">
    <citation type="submission" date="2023-10" db="EMBL/GenBank/DDBJ databases">
        <title>Description of Microbulbifer bruguierae sp. nov., isolated from the sediments of mangrove plant Bruguiera sexangula and comparative genomic analyses of the genus Microbulbifer.</title>
        <authorList>
            <person name="Long M."/>
        </authorList>
    </citation>
    <scope>NUCLEOTIDE SEQUENCE [LARGE SCALE GENOMIC DNA]</scope>
    <source>
        <strain evidence="2 3">SPO729</strain>
    </source>
</reference>
<keyword evidence="3" id="KW-1185">Reference proteome</keyword>
<gene>
    <name evidence="2" type="ORF">R5R33_09795</name>
</gene>
<accession>A0AAU0MV36</accession>
<protein>
    <submittedName>
        <fullName evidence="2">Uncharacterized protein</fullName>
    </submittedName>
</protein>
<keyword evidence="1" id="KW-0472">Membrane</keyword>
<keyword evidence="1" id="KW-1133">Transmembrane helix</keyword>
<keyword evidence="1" id="KW-0812">Transmembrane</keyword>
<dbReference type="KEGG" id="mpaf:R5R33_09795"/>
<evidence type="ECO:0000313" key="2">
    <source>
        <dbReference type="EMBL" id="WOX04034.1"/>
    </source>
</evidence>
<dbReference type="EMBL" id="CP137555">
    <property type="protein sequence ID" value="WOX04034.1"/>
    <property type="molecule type" value="Genomic_DNA"/>
</dbReference>
<name>A0AAU0MV36_9GAMM</name>
<evidence type="ECO:0000256" key="1">
    <source>
        <dbReference type="SAM" id="Phobius"/>
    </source>
</evidence>
<dbReference type="AlphaFoldDB" id="A0AAU0MV36"/>
<sequence>MSIYQLTDNRGNTYAISSGHWLNSTGPDQYRGALDALPHLNGDELFRAEQAVFHFHNTELFQRLRHRLGNGWEFHPHPLPSATALPLQLQGRWALILDAIYHGELSFSKINSTKQKPAEKPEADNRGVLRSKIRIALAGIVAAEKAEAAHHTQNLRRETTVNRGMIYTGAFLTGLWDAGTDLTQWLKDVNDCLNPVQRSLRGIQASYRALQKTRSNNTSFLEACRDELVTAEKRELVQVLGFDPGSITREQFDRALEIAGIIWEDVALQADLRRFVKDYAAAQHALEITELSGGAAFEVLFTIVLAAVTAGAGLALGSSNLTRHMVKFRQVGKFLESFAENTKSLRSMSKKFSHLEHKKAQVTLDELPKLDVPPPINDFGISRPASVKKSKDSSDIKVQDLEIKETILQARERQKRMLEDNIGFNVSPTEWDEYPTIGRNGTFISDMQGITDVLGKLPEKSPAVISKKKATELEEAFGLTPGTLNDGFKVRKIENVIDRMSRSPLEGNEYFLGPGNHLPGGAPEIVIDSIPTTDGNGVSTLLEVYVR</sequence>
<feature type="transmembrane region" description="Helical" evidence="1">
    <location>
        <begin position="295"/>
        <end position="317"/>
    </location>
</feature>
<organism evidence="2 3">
    <name type="scientific">Microbulbifer pacificus</name>
    <dbReference type="NCBI Taxonomy" id="407164"/>
    <lineage>
        <taxon>Bacteria</taxon>
        <taxon>Pseudomonadati</taxon>
        <taxon>Pseudomonadota</taxon>
        <taxon>Gammaproteobacteria</taxon>
        <taxon>Cellvibrionales</taxon>
        <taxon>Microbulbiferaceae</taxon>
        <taxon>Microbulbifer</taxon>
    </lineage>
</organism>
<evidence type="ECO:0000313" key="3">
    <source>
        <dbReference type="Proteomes" id="UP001302477"/>
    </source>
</evidence>
<dbReference type="Proteomes" id="UP001302477">
    <property type="component" value="Chromosome"/>
</dbReference>
<dbReference type="RefSeq" id="WP_318952517.1">
    <property type="nucleotide sequence ID" value="NZ_CP137555.1"/>
</dbReference>
<proteinExistence type="predicted"/>